<feature type="transmembrane region" description="Helical" evidence="1">
    <location>
        <begin position="20"/>
        <end position="38"/>
    </location>
</feature>
<keyword evidence="1" id="KW-1133">Transmembrane helix</keyword>
<proteinExistence type="predicted"/>
<dbReference type="EMBL" id="JAMPKM010000020">
    <property type="protein sequence ID" value="MEP0820103.1"/>
    <property type="molecule type" value="Genomic_DNA"/>
</dbReference>
<sequence>MIVPLEQELNCNPHQSLHLTLIHLLAVLLAIAFHNLAITPNHSSPQTIPVDCSMALRSPSQEPKQ</sequence>
<organism evidence="2 3">
    <name type="scientific">Trichocoleus desertorum GB2-A4</name>
    <dbReference type="NCBI Taxonomy" id="2933944"/>
    <lineage>
        <taxon>Bacteria</taxon>
        <taxon>Bacillati</taxon>
        <taxon>Cyanobacteriota</taxon>
        <taxon>Cyanophyceae</taxon>
        <taxon>Leptolyngbyales</taxon>
        <taxon>Trichocoleusaceae</taxon>
        <taxon>Trichocoleus</taxon>
    </lineage>
</organism>
<protein>
    <submittedName>
        <fullName evidence="2">Uncharacterized protein</fullName>
    </submittedName>
</protein>
<keyword evidence="3" id="KW-1185">Reference proteome</keyword>
<gene>
    <name evidence="2" type="ORF">NC998_23645</name>
</gene>
<dbReference type="Proteomes" id="UP001464891">
    <property type="component" value="Unassembled WGS sequence"/>
</dbReference>
<keyword evidence="1" id="KW-0472">Membrane</keyword>
<accession>A0ABV0JFM4</accession>
<dbReference type="RefSeq" id="WP_190436314.1">
    <property type="nucleotide sequence ID" value="NZ_JAMPKM010000020.1"/>
</dbReference>
<evidence type="ECO:0000313" key="3">
    <source>
        <dbReference type="Proteomes" id="UP001464891"/>
    </source>
</evidence>
<evidence type="ECO:0000313" key="2">
    <source>
        <dbReference type="EMBL" id="MEP0820103.1"/>
    </source>
</evidence>
<comment type="caution">
    <text evidence="2">The sequence shown here is derived from an EMBL/GenBank/DDBJ whole genome shotgun (WGS) entry which is preliminary data.</text>
</comment>
<reference evidence="2 3" key="1">
    <citation type="submission" date="2022-04" db="EMBL/GenBank/DDBJ databases">
        <title>Positive selection, recombination, and allopatry shape intraspecific diversity of widespread and dominant cyanobacteria.</title>
        <authorList>
            <person name="Wei J."/>
            <person name="Shu W."/>
            <person name="Hu C."/>
        </authorList>
    </citation>
    <scope>NUCLEOTIDE SEQUENCE [LARGE SCALE GENOMIC DNA]</scope>
    <source>
        <strain evidence="2 3">GB2-A4</strain>
    </source>
</reference>
<name>A0ABV0JFM4_9CYAN</name>
<evidence type="ECO:0000256" key="1">
    <source>
        <dbReference type="SAM" id="Phobius"/>
    </source>
</evidence>
<keyword evidence="1" id="KW-0812">Transmembrane</keyword>